<accession>A0A7H9E1G3</accession>
<dbReference type="Proteomes" id="UP000510938">
    <property type="component" value="Chromosome"/>
</dbReference>
<feature type="domain" description="UBA" evidence="1">
    <location>
        <begin position="252"/>
        <end position="299"/>
    </location>
</feature>
<dbReference type="GO" id="GO:0016787">
    <property type="term" value="F:hydrolase activity"/>
    <property type="evidence" value="ECO:0007669"/>
    <property type="project" value="InterPro"/>
</dbReference>
<organism evidence="2 3">
    <name type="scientific">Anaplasma phagocytophilum str. Norway variant1</name>
    <dbReference type="NCBI Taxonomy" id="1392506"/>
    <lineage>
        <taxon>Bacteria</taxon>
        <taxon>Pseudomonadati</taxon>
        <taxon>Pseudomonadota</taxon>
        <taxon>Alphaproteobacteria</taxon>
        <taxon>Rickettsiales</taxon>
        <taxon>Anaplasmataceae</taxon>
        <taxon>Anaplasma</taxon>
        <taxon>phagocytophilum group</taxon>
    </lineage>
</organism>
<dbReference type="PROSITE" id="PS50030">
    <property type="entry name" value="UBA"/>
    <property type="match status" value="1"/>
</dbReference>
<evidence type="ECO:0000313" key="2">
    <source>
        <dbReference type="EMBL" id="QLL67259.1"/>
    </source>
</evidence>
<proteinExistence type="predicted"/>
<dbReference type="InterPro" id="IPR015940">
    <property type="entry name" value="UBA"/>
</dbReference>
<dbReference type="EMBL" id="CP046639">
    <property type="protein sequence ID" value="QLL67259.1"/>
    <property type="molecule type" value="Genomic_DNA"/>
</dbReference>
<evidence type="ECO:0000313" key="3">
    <source>
        <dbReference type="Proteomes" id="UP000510938"/>
    </source>
</evidence>
<evidence type="ECO:0000259" key="1">
    <source>
        <dbReference type="PROSITE" id="PS50030"/>
    </source>
</evidence>
<dbReference type="AlphaFoldDB" id="A0A7H9E1G3"/>
<dbReference type="Pfam" id="PF07722">
    <property type="entry name" value="Peptidase_C26"/>
    <property type="match status" value="1"/>
</dbReference>
<dbReference type="GO" id="GO:0016740">
    <property type="term" value="F:transferase activity"/>
    <property type="evidence" value="ECO:0007669"/>
    <property type="project" value="UniProtKB-KW"/>
</dbReference>
<keyword evidence="2" id="KW-0808">Transferase</keyword>
<name>A0A7H9E1G3_ANAPH</name>
<dbReference type="SUPFAM" id="SSF52317">
    <property type="entry name" value="Class I glutamine amidotransferase-like"/>
    <property type="match status" value="1"/>
</dbReference>
<protein>
    <submittedName>
        <fullName evidence="2">Amidotransferase</fullName>
    </submittedName>
</protein>
<sequence length="327" mass="36047">MLQTQCRIAIKMRRVTGMMDFINNSASRNAVGFYVLFTVLLIFSLSAQAAAGKAIVGLLSTQYPTYAGEDRTAKDMEGLLLKLGAGKVVLIDYNVIMKELGAGSDAISIARRVDKFLLDNEIDRVFIPGNYYNISSPPFPPVPYRQLVTDAIVSIMQDRHNIRLLAICGGLQGVLHSQKVKIKRLDSMLRSSAMVASHNVSKKHPKEYGKSMLKVNVVPGSKLAKIIASVRGSEEEGSFRFYVPDMHSEGIDISEHNVKRLLDLGYKVAAYADDGIIEAVEDSRGNMLLQMHPEFLLIGMEKKVGQHAEVDVSIKVALGIMDDFLSN</sequence>
<dbReference type="Gene3D" id="3.40.50.880">
    <property type="match status" value="1"/>
</dbReference>
<reference evidence="2 3" key="1">
    <citation type="submission" date="2019-12" db="EMBL/GenBank/DDBJ databases">
        <title>A sheep strain of Anaplasma phagocytophilum contains multiple genomes.</title>
        <authorList>
            <person name="Barbet A.F."/>
            <person name="Crosby F.L."/>
            <person name="Eskeland S."/>
            <person name="Stuen S."/>
            <person name="Granquist E.G."/>
            <person name="Munderloh U.G."/>
        </authorList>
    </citation>
    <scope>NUCLEOTIDE SEQUENCE [LARGE SCALE GENOMIC DNA]</scope>
    <source>
        <strain evidence="2 3">Norway Variant 1</strain>
    </source>
</reference>
<dbReference type="InterPro" id="IPR011697">
    <property type="entry name" value="Peptidase_C26"/>
</dbReference>
<dbReference type="InterPro" id="IPR029062">
    <property type="entry name" value="Class_I_gatase-like"/>
</dbReference>
<gene>
    <name evidence="2" type="ORF">O998_01645</name>
</gene>